<reference evidence="3" key="1">
    <citation type="journal article" date="2019" name="Int. J. Syst. Evol. Microbiol.">
        <title>The Global Catalogue of Microorganisms (GCM) 10K type strain sequencing project: providing services to taxonomists for standard genome sequencing and annotation.</title>
        <authorList>
            <consortium name="The Broad Institute Genomics Platform"/>
            <consortium name="The Broad Institute Genome Sequencing Center for Infectious Disease"/>
            <person name="Wu L."/>
            <person name="Ma J."/>
        </authorList>
    </citation>
    <scope>NUCLEOTIDE SEQUENCE [LARGE SCALE GENOMIC DNA]</scope>
    <source>
        <strain evidence="3">JCM 16373</strain>
    </source>
</reference>
<feature type="region of interest" description="Disordered" evidence="1">
    <location>
        <begin position="605"/>
        <end position="676"/>
    </location>
</feature>
<name>A0ABP6C3Q7_9ACTN</name>
<feature type="compositionally biased region" description="Gly residues" evidence="1">
    <location>
        <begin position="611"/>
        <end position="621"/>
    </location>
</feature>
<evidence type="ECO:0000256" key="1">
    <source>
        <dbReference type="SAM" id="MobiDB-lite"/>
    </source>
</evidence>
<comment type="caution">
    <text evidence="2">The sequence shown here is derived from an EMBL/GenBank/DDBJ whole genome shotgun (WGS) entry which is preliminary data.</text>
</comment>
<accession>A0ABP6C3Q7</accession>
<dbReference type="EMBL" id="BAAARJ010000003">
    <property type="protein sequence ID" value="GAA2600929.1"/>
    <property type="molecule type" value="Genomic_DNA"/>
</dbReference>
<dbReference type="RefSeq" id="WP_344562989.1">
    <property type="nucleotide sequence ID" value="NZ_BAAARJ010000003.1"/>
</dbReference>
<organism evidence="2 3">
    <name type="scientific">Streptomyces axinellae</name>
    <dbReference type="NCBI Taxonomy" id="552788"/>
    <lineage>
        <taxon>Bacteria</taxon>
        <taxon>Bacillati</taxon>
        <taxon>Actinomycetota</taxon>
        <taxon>Actinomycetes</taxon>
        <taxon>Kitasatosporales</taxon>
        <taxon>Streptomycetaceae</taxon>
        <taxon>Streptomyces</taxon>
    </lineage>
</organism>
<keyword evidence="3" id="KW-1185">Reference proteome</keyword>
<gene>
    <name evidence="2" type="ORF">GCM10009863_12800</name>
</gene>
<protein>
    <recommendedName>
        <fullName evidence="4">DNA-directed RNA polymerase specialized sigma24 family protein</fullName>
    </recommendedName>
</protein>
<feature type="compositionally biased region" description="Low complexity" evidence="1">
    <location>
        <begin position="550"/>
        <end position="563"/>
    </location>
</feature>
<evidence type="ECO:0000313" key="2">
    <source>
        <dbReference type="EMBL" id="GAA2600929.1"/>
    </source>
</evidence>
<sequence length="676" mass="70830">MDIEQAEATLVEHYARLVRLAYLVLPPGIGRHRRVLAAHALTQRALPRTRVSTARLPIPGPRTGVPGWARPDPAYVWLRLCVLRAALAAQRTRGPGPCRLRALPLLPVLLPWVLGLRLFPRAAGSDELDLDHALSRMSAAGRACYVLRALEGLAGADVRRLLRELRVPDPEGALAEADAVETPPGSRDGSLLESAEFDACALHARPTDLLRRRQHKRAALAAGFAALTCLGLLGAPGSSWGPGSAARPPYARNAEAQRALDPGALTRERPGAWRHASRADFAAWPARGPLRGDEALLRRALATWAHPAGDVRVSAVRGTPAGPPPGPPQLLYAGRLAGTAVVLLYDGLRVARYAEPLDREETGKVGVALELARTAGAGAASSGALVVSRAEGEVRYLTAPWVRKAAVVDLLDPADRGGRTLSRDRDGVTARLRTPVTNPRHCESWPGLALTGSAGIAPETQLYTDLGELPPARLTDGRKRRPATGEAARVRLARTACHFPAVLAGGVKSVNSWEFAHQRLPEGDGEAAWVCTRASTWRGTGARVMAQFQPPARSPGRPGAAASRAEDTPACGPRGREVVSGVLWKSSKGHWYVLAAASDEVTGVRVHGTGLRPGEGGGEGGGDGRDGEGGGNSREAGAAGSSTVIGSGTLAVPAGPGARAELSGKRADGARVPPLG</sequence>
<proteinExistence type="predicted"/>
<dbReference type="Proteomes" id="UP001501447">
    <property type="component" value="Unassembled WGS sequence"/>
</dbReference>
<evidence type="ECO:0008006" key="4">
    <source>
        <dbReference type="Google" id="ProtNLM"/>
    </source>
</evidence>
<evidence type="ECO:0000313" key="3">
    <source>
        <dbReference type="Proteomes" id="UP001501447"/>
    </source>
</evidence>
<feature type="region of interest" description="Disordered" evidence="1">
    <location>
        <begin position="548"/>
        <end position="575"/>
    </location>
</feature>